<sequence length="531" mass="61662">MATLTKARRPKLPKNKLEPPSPSQESLLIVPRVPVVRVAQSDIFERTRQLEASLAAARKLEEKRFLQQAAINRVSSDEVPTVPRRSLVRRAFDFKRPKRDPSPKVSCDASQRDQEFNASNVVKLLSQRFPIQQADDQVTDAEETICNSIIGYICDVQEAQESLIYDLLDGDKENVSSDSSEDYSAEEVARSSQRFRYTRKQMEDIIKDCDLYGLPCVQHRYRKINSRNDIVRMRQYLEGSVRLAEAEVKKELFVAFEDWMNKGYHINDRDLHLEAVEIARRKNHIHFKASPHFIFRFKKKYRIVSRKITHVTTKKSFVDSERQREICEKFRNEMKSLIANHTDKGKIFNSDQTGLRLELRSGRTLAYKGSRHIQVLVQRKNALTHSLTLQPVISADGYLQTPMLVCFMERKPPASFHADLQEFKKNTMIRRNSYSIEYKELLKQQQENYEQSKARLATAQKIQQTTDELRDVEWEPKWMRTWTICIQRIQKKKPKSSSNKIQRALAVPGGDPANGLARRLLKVSIAPSIIE</sequence>
<feature type="region of interest" description="Disordered" evidence="2">
    <location>
        <begin position="1"/>
        <end position="25"/>
    </location>
</feature>
<feature type="coiled-coil region" evidence="1">
    <location>
        <begin position="435"/>
        <end position="462"/>
    </location>
</feature>
<reference evidence="3" key="1">
    <citation type="submission" date="2023-06" db="EMBL/GenBank/DDBJ databases">
        <title>Genomic analysis of the entomopathogenic nematode Steinernema hermaphroditum.</title>
        <authorList>
            <person name="Schwarz E.M."/>
            <person name="Heppert J.K."/>
            <person name="Baniya A."/>
            <person name="Schwartz H.T."/>
            <person name="Tan C.-H."/>
            <person name="Antoshechkin I."/>
            <person name="Sternberg P.W."/>
            <person name="Goodrich-Blair H."/>
            <person name="Dillman A.R."/>
        </authorList>
    </citation>
    <scope>NUCLEOTIDE SEQUENCE</scope>
    <source>
        <strain evidence="3">PS9179</strain>
        <tissue evidence="3">Whole animal</tissue>
    </source>
</reference>
<protein>
    <recommendedName>
        <fullName evidence="5">HTH CENPB-type domain-containing protein</fullName>
    </recommendedName>
</protein>
<keyword evidence="4" id="KW-1185">Reference proteome</keyword>
<evidence type="ECO:0000313" key="3">
    <source>
        <dbReference type="EMBL" id="KAK0423929.1"/>
    </source>
</evidence>
<accession>A0AA39IIH5</accession>
<name>A0AA39IIH5_9BILA</name>
<keyword evidence="1" id="KW-0175">Coiled coil</keyword>
<feature type="compositionally biased region" description="Basic residues" evidence="2">
    <location>
        <begin position="1"/>
        <end position="14"/>
    </location>
</feature>
<dbReference type="AlphaFoldDB" id="A0AA39IIH5"/>
<gene>
    <name evidence="3" type="ORF">QR680_008412</name>
</gene>
<proteinExistence type="predicted"/>
<dbReference type="EMBL" id="JAUCMV010000001">
    <property type="protein sequence ID" value="KAK0423929.1"/>
    <property type="molecule type" value="Genomic_DNA"/>
</dbReference>
<dbReference type="Proteomes" id="UP001175271">
    <property type="component" value="Unassembled WGS sequence"/>
</dbReference>
<organism evidence="3 4">
    <name type="scientific">Steinernema hermaphroditum</name>
    <dbReference type="NCBI Taxonomy" id="289476"/>
    <lineage>
        <taxon>Eukaryota</taxon>
        <taxon>Metazoa</taxon>
        <taxon>Ecdysozoa</taxon>
        <taxon>Nematoda</taxon>
        <taxon>Chromadorea</taxon>
        <taxon>Rhabditida</taxon>
        <taxon>Tylenchina</taxon>
        <taxon>Panagrolaimomorpha</taxon>
        <taxon>Strongyloidoidea</taxon>
        <taxon>Steinernematidae</taxon>
        <taxon>Steinernema</taxon>
    </lineage>
</organism>
<evidence type="ECO:0000313" key="4">
    <source>
        <dbReference type="Proteomes" id="UP001175271"/>
    </source>
</evidence>
<evidence type="ECO:0008006" key="5">
    <source>
        <dbReference type="Google" id="ProtNLM"/>
    </source>
</evidence>
<evidence type="ECO:0000256" key="1">
    <source>
        <dbReference type="SAM" id="Coils"/>
    </source>
</evidence>
<comment type="caution">
    <text evidence="3">The sequence shown here is derived from an EMBL/GenBank/DDBJ whole genome shotgun (WGS) entry which is preliminary data.</text>
</comment>
<evidence type="ECO:0000256" key="2">
    <source>
        <dbReference type="SAM" id="MobiDB-lite"/>
    </source>
</evidence>